<sequence length="244" mass="27615">MENPQQTQPSSDLYSVIRDMSAQLAVDRVMIQQLQKANQEQADKLKELEKRTDEMDTLKKQLQEQADKVKELEKRTCKMDTLKKQLQAQESELQNIKKQTDELKRNKEVGQVAFSASLRSSDVYIGPFNTHTPLVYSYVISNIGNAYNPNTGFFTAPVRGAYHFEFYITHGESSTGTSVVLVKNNDPIVNAHEKQSSGFGTAANGATLLLEAGDVVFLRLWEQNVIYDNQNRHSTFSGRLLFTM</sequence>
<evidence type="ECO:0000313" key="6">
    <source>
        <dbReference type="Ensembl" id="ENSNMLP00000003804.1"/>
    </source>
</evidence>
<dbReference type="SUPFAM" id="SSF52540">
    <property type="entry name" value="P-loop containing nucleoside triphosphate hydrolases"/>
    <property type="match status" value="1"/>
</dbReference>
<reference evidence="6" key="2">
    <citation type="submission" date="2025-09" db="UniProtKB">
        <authorList>
            <consortium name="Ensembl"/>
        </authorList>
    </citation>
    <scope>IDENTIFICATION</scope>
</reference>
<evidence type="ECO:0000313" key="7">
    <source>
        <dbReference type="Proteomes" id="UP000694523"/>
    </source>
</evidence>
<dbReference type="GO" id="GO:0005576">
    <property type="term" value="C:extracellular region"/>
    <property type="evidence" value="ECO:0007669"/>
    <property type="project" value="UniProtKB-SubCell"/>
</dbReference>
<name>A0A8C6S9S2_9GOBI</name>
<dbReference type="Proteomes" id="UP000694523">
    <property type="component" value="Unplaced"/>
</dbReference>
<organism evidence="6 7">
    <name type="scientific">Neogobius melanostomus</name>
    <name type="common">round goby</name>
    <dbReference type="NCBI Taxonomy" id="47308"/>
    <lineage>
        <taxon>Eukaryota</taxon>
        <taxon>Metazoa</taxon>
        <taxon>Chordata</taxon>
        <taxon>Craniata</taxon>
        <taxon>Vertebrata</taxon>
        <taxon>Euteleostomi</taxon>
        <taxon>Actinopterygii</taxon>
        <taxon>Neopterygii</taxon>
        <taxon>Teleostei</taxon>
        <taxon>Neoteleostei</taxon>
        <taxon>Acanthomorphata</taxon>
        <taxon>Gobiaria</taxon>
        <taxon>Gobiiformes</taxon>
        <taxon>Gobioidei</taxon>
        <taxon>Gobiidae</taxon>
        <taxon>Benthophilinae</taxon>
        <taxon>Neogobiini</taxon>
        <taxon>Neogobius</taxon>
    </lineage>
</organism>
<keyword evidence="7" id="KW-1185">Reference proteome</keyword>
<evidence type="ECO:0000256" key="4">
    <source>
        <dbReference type="SAM" id="Coils"/>
    </source>
</evidence>
<dbReference type="PANTHER" id="PTHR22923:SF102">
    <property type="entry name" value="CEREBELLIN 13-RELATED"/>
    <property type="match status" value="1"/>
</dbReference>
<dbReference type="PANTHER" id="PTHR22923">
    <property type="entry name" value="CEREBELLIN-RELATED"/>
    <property type="match status" value="1"/>
</dbReference>
<accession>A0A8C6S9S2</accession>
<feature type="domain" description="C1q" evidence="5">
    <location>
        <begin position="107"/>
        <end position="244"/>
    </location>
</feature>
<dbReference type="Ensembl" id="ENSNMLT00000004365.1">
    <property type="protein sequence ID" value="ENSNMLP00000003804.1"/>
    <property type="gene ID" value="ENSNMLG00000002806.1"/>
</dbReference>
<feature type="coiled-coil region" evidence="4">
    <location>
        <begin position="31"/>
        <end position="106"/>
    </location>
</feature>
<protein>
    <recommendedName>
        <fullName evidence="5">C1q domain-containing protein</fullName>
    </recommendedName>
</protein>
<dbReference type="InterPro" id="IPR050822">
    <property type="entry name" value="Cerebellin_Synaptic_Org"/>
</dbReference>
<dbReference type="SMART" id="SM00110">
    <property type="entry name" value="C1Q"/>
    <property type="match status" value="1"/>
</dbReference>
<evidence type="ECO:0000256" key="3">
    <source>
        <dbReference type="ARBA" id="ARBA00022729"/>
    </source>
</evidence>
<dbReference type="PROSITE" id="PS50871">
    <property type="entry name" value="C1Q"/>
    <property type="match status" value="1"/>
</dbReference>
<proteinExistence type="predicted"/>
<keyword evidence="2" id="KW-0964">Secreted</keyword>
<dbReference type="Pfam" id="PF00386">
    <property type="entry name" value="C1q"/>
    <property type="match status" value="1"/>
</dbReference>
<evidence type="ECO:0000256" key="2">
    <source>
        <dbReference type="ARBA" id="ARBA00022525"/>
    </source>
</evidence>
<keyword evidence="4" id="KW-0175">Coiled coil</keyword>
<evidence type="ECO:0000256" key="1">
    <source>
        <dbReference type="ARBA" id="ARBA00004613"/>
    </source>
</evidence>
<evidence type="ECO:0000259" key="5">
    <source>
        <dbReference type="PROSITE" id="PS50871"/>
    </source>
</evidence>
<dbReference type="InterPro" id="IPR027417">
    <property type="entry name" value="P-loop_NTPase"/>
</dbReference>
<dbReference type="InterPro" id="IPR008983">
    <property type="entry name" value="Tumour_necrosis_fac-like_dom"/>
</dbReference>
<dbReference type="InterPro" id="IPR001073">
    <property type="entry name" value="C1q_dom"/>
</dbReference>
<dbReference type="SUPFAM" id="SSF49842">
    <property type="entry name" value="TNF-like"/>
    <property type="match status" value="1"/>
</dbReference>
<reference evidence="6" key="1">
    <citation type="submission" date="2025-08" db="UniProtKB">
        <authorList>
            <consortium name="Ensembl"/>
        </authorList>
    </citation>
    <scope>IDENTIFICATION</scope>
</reference>
<comment type="subcellular location">
    <subcellularLocation>
        <location evidence="1">Secreted</location>
    </subcellularLocation>
</comment>
<keyword evidence="3" id="KW-0732">Signal</keyword>
<dbReference type="Gene3D" id="2.60.120.40">
    <property type="match status" value="1"/>
</dbReference>
<dbReference type="PRINTS" id="PR00007">
    <property type="entry name" value="COMPLEMNTC1Q"/>
</dbReference>
<dbReference type="AlphaFoldDB" id="A0A8C6S9S2"/>